<dbReference type="Gene3D" id="3.50.30.50">
    <property type="entry name" value="Putative cyclase"/>
    <property type="match status" value="2"/>
</dbReference>
<dbReference type="GO" id="GO:0019441">
    <property type="term" value="P:L-tryptophan catabolic process to kynurenine"/>
    <property type="evidence" value="ECO:0007669"/>
    <property type="project" value="InterPro"/>
</dbReference>
<comment type="caution">
    <text evidence="2">The sequence shown here is derived from an EMBL/GenBank/DDBJ whole genome shotgun (WGS) entry which is preliminary data.</text>
</comment>
<name>A0A0N0P2A0_LEPSE</name>
<comment type="similarity">
    <text evidence="1">Belongs to the Cyclase 1 superfamily.</text>
</comment>
<proteinExistence type="inferred from homology"/>
<sequence>MRVRCTCRVQRKAKAEESLCCWRAMRVVDLSVPLYDGMAVYEGDPAVRITTVRTRERDGWEVRQLQMGSHTGTHVDAPTHMHEGGASLDEIPLDRFFGPAVVASVTDTVFPADCGLLFYEEVPASCVPLMLAAHARFVGGPLSEEAERLLLAASVVTYTDLVNVEELAGKSFTFYGFPLRIRGGDGSPVRAVAVVGDD</sequence>
<organism evidence="2 3">
    <name type="scientific">Leptomonas seymouri</name>
    <dbReference type="NCBI Taxonomy" id="5684"/>
    <lineage>
        <taxon>Eukaryota</taxon>
        <taxon>Discoba</taxon>
        <taxon>Euglenozoa</taxon>
        <taxon>Kinetoplastea</taxon>
        <taxon>Metakinetoplastina</taxon>
        <taxon>Trypanosomatida</taxon>
        <taxon>Trypanosomatidae</taxon>
        <taxon>Leishmaniinae</taxon>
        <taxon>Leptomonas</taxon>
    </lineage>
</organism>
<accession>A0A0N0P2A0</accession>
<dbReference type="VEuPathDB" id="TriTrypDB:Lsey_0588_0020"/>
<dbReference type="PANTHER" id="PTHR31118">
    <property type="entry name" value="CYCLASE-LIKE PROTEIN 2"/>
    <property type="match status" value="1"/>
</dbReference>
<keyword evidence="3" id="KW-1185">Reference proteome</keyword>
<evidence type="ECO:0008006" key="4">
    <source>
        <dbReference type="Google" id="ProtNLM"/>
    </source>
</evidence>
<dbReference type="InterPro" id="IPR007325">
    <property type="entry name" value="KFase/CYL"/>
</dbReference>
<dbReference type="EMBL" id="LJSK01000588">
    <property type="protein sequence ID" value="KPI82709.1"/>
    <property type="molecule type" value="Genomic_DNA"/>
</dbReference>
<evidence type="ECO:0000256" key="1">
    <source>
        <dbReference type="ARBA" id="ARBA00007865"/>
    </source>
</evidence>
<protein>
    <recommendedName>
        <fullName evidence="4">Cyclase family protein</fullName>
    </recommendedName>
</protein>
<reference evidence="2 3" key="1">
    <citation type="journal article" date="2015" name="PLoS Pathog.">
        <title>Leptomonas seymouri: Adaptations to the Dixenous Life Cycle Analyzed by Genome Sequencing, Transcriptome Profiling and Co-infection with Leishmania donovani.</title>
        <authorList>
            <person name="Kraeva N."/>
            <person name="Butenko A."/>
            <person name="Hlavacova J."/>
            <person name="Kostygov A."/>
            <person name="Myskova J."/>
            <person name="Grybchuk D."/>
            <person name="Lestinova T."/>
            <person name="Votypka J."/>
            <person name="Volf P."/>
            <person name="Opperdoes F."/>
            <person name="Flegontov P."/>
            <person name="Lukes J."/>
            <person name="Yurchenko V."/>
        </authorList>
    </citation>
    <scope>NUCLEOTIDE SEQUENCE [LARGE SCALE GENOMIC DNA]</scope>
    <source>
        <strain evidence="2 3">ATCC 30220</strain>
    </source>
</reference>
<dbReference type="AlphaFoldDB" id="A0A0N0P2A0"/>
<dbReference type="OMA" id="YDGMPVY"/>
<dbReference type="InterPro" id="IPR037175">
    <property type="entry name" value="KFase_sf"/>
</dbReference>
<dbReference type="Proteomes" id="UP000038009">
    <property type="component" value="Unassembled WGS sequence"/>
</dbReference>
<dbReference type="GO" id="GO:0004061">
    <property type="term" value="F:arylformamidase activity"/>
    <property type="evidence" value="ECO:0007669"/>
    <property type="project" value="InterPro"/>
</dbReference>
<dbReference type="OrthoDB" id="7108654at2759"/>
<gene>
    <name evidence="2" type="ORF">ABL78_8278</name>
</gene>
<evidence type="ECO:0000313" key="2">
    <source>
        <dbReference type="EMBL" id="KPI82709.1"/>
    </source>
</evidence>
<dbReference type="SUPFAM" id="SSF102198">
    <property type="entry name" value="Putative cyclase"/>
    <property type="match status" value="1"/>
</dbReference>
<dbReference type="Pfam" id="PF04199">
    <property type="entry name" value="Cyclase"/>
    <property type="match status" value="1"/>
</dbReference>
<dbReference type="PANTHER" id="PTHR31118:SF12">
    <property type="entry name" value="CYCLASE-LIKE PROTEIN 2"/>
    <property type="match status" value="1"/>
</dbReference>
<evidence type="ECO:0000313" key="3">
    <source>
        <dbReference type="Proteomes" id="UP000038009"/>
    </source>
</evidence>